<dbReference type="EMBL" id="VSWC01000145">
    <property type="protein sequence ID" value="KAA1076602.1"/>
    <property type="molecule type" value="Genomic_DNA"/>
</dbReference>
<feature type="coiled-coil region" evidence="1">
    <location>
        <begin position="59"/>
        <end position="118"/>
    </location>
</feature>
<evidence type="ECO:0000313" key="3">
    <source>
        <dbReference type="EMBL" id="KAA1076602.1"/>
    </source>
</evidence>
<comment type="caution">
    <text evidence="4">The sequence shown here is derived from an EMBL/GenBank/DDBJ whole genome shotgun (WGS) entry which is preliminary data.</text>
</comment>
<name>A0A5B0RMV1_PUCGR</name>
<proteinExistence type="predicted"/>
<organism evidence="4 6">
    <name type="scientific">Puccinia graminis f. sp. tritici</name>
    <dbReference type="NCBI Taxonomy" id="56615"/>
    <lineage>
        <taxon>Eukaryota</taxon>
        <taxon>Fungi</taxon>
        <taxon>Dikarya</taxon>
        <taxon>Basidiomycota</taxon>
        <taxon>Pucciniomycotina</taxon>
        <taxon>Pucciniomycetes</taxon>
        <taxon>Pucciniales</taxon>
        <taxon>Pucciniaceae</taxon>
        <taxon>Puccinia</taxon>
    </lineage>
</organism>
<keyword evidence="2" id="KW-0732">Signal</keyword>
<gene>
    <name evidence="3" type="ORF">PGT21_012991</name>
    <name evidence="4" type="ORF">PGTUg99_018097</name>
</gene>
<dbReference type="AlphaFoldDB" id="A0A5B0RMV1"/>
<dbReference type="Proteomes" id="UP000325313">
    <property type="component" value="Unassembled WGS sequence"/>
</dbReference>
<evidence type="ECO:0008006" key="7">
    <source>
        <dbReference type="Google" id="ProtNLM"/>
    </source>
</evidence>
<keyword evidence="1" id="KW-0175">Coiled coil</keyword>
<sequence>MLLPIILLAFYFSNYYVTSENPTLHQKTLMNRGIDKGVAIGTQIHLLHRRMEGSSKEKIEEFEKSLGDIGQRIKELEAKANLLDEENRKSDKKFKKKLQKLEQDYNESNRILDEKANKLLREIENHYQGSPSKK</sequence>
<keyword evidence="5" id="KW-1185">Reference proteome</keyword>
<dbReference type="EMBL" id="VDEP01000170">
    <property type="protein sequence ID" value="KAA1126769.1"/>
    <property type="molecule type" value="Genomic_DNA"/>
</dbReference>
<feature type="chain" id="PRO_5036138187" description="Endoplasmic reticulum transmembrane protein" evidence="2">
    <location>
        <begin position="20"/>
        <end position="134"/>
    </location>
</feature>
<evidence type="ECO:0000256" key="1">
    <source>
        <dbReference type="SAM" id="Coils"/>
    </source>
</evidence>
<feature type="signal peptide" evidence="2">
    <location>
        <begin position="1"/>
        <end position="19"/>
    </location>
</feature>
<evidence type="ECO:0000313" key="4">
    <source>
        <dbReference type="EMBL" id="KAA1126769.1"/>
    </source>
</evidence>
<evidence type="ECO:0000313" key="5">
    <source>
        <dbReference type="Proteomes" id="UP000324748"/>
    </source>
</evidence>
<evidence type="ECO:0000256" key="2">
    <source>
        <dbReference type="SAM" id="SignalP"/>
    </source>
</evidence>
<dbReference type="Proteomes" id="UP000324748">
    <property type="component" value="Unassembled WGS sequence"/>
</dbReference>
<evidence type="ECO:0000313" key="6">
    <source>
        <dbReference type="Proteomes" id="UP000325313"/>
    </source>
</evidence>
<protein>
    <recommendedName>
        <fullName evidence="7">Endoplasmic reticulum transmembrane protein</fullName>
    </recommendedName>
</protein>
<accession>A0A5B0RMV1</accession>
<reference evidence="5 6" key="1">
    <citation type="submission" date="2019-05" db="EMBL/GenBank/DDBJ databases">
        <title>Emergence of the Ug99 lineage of the wheat stem rust pathogen through somatic hybridization.</title>
        <authorList>
            <person name="Li F."/>
            <person name="Upadhyaya N.M."/>
            <person name="Sperschneider J."/>
            <person name="Matny O."/>
            <person name="Nguyen-Phuc H."/>
            <person name="Mago R."/>
            <person name="Raley C."/>
            <person name="Miller M.E."/>
            <person name="Silverstein K.A.T."/>
            <person name="Henningsen E."/>
            <person name="Hirsch C.D."/>
            <person name="Visser B."/>
            <person name="Pretorius Z.A."/>
            <person name="Steffenson B.J."/>
            <person name="Schwessinger B."/>
            <person name="Dodds P.N."/>
            <person name="Figueroa M."/>
        </authorList>
    </citation>
    <scope>NUCLEOTIDE SEQUENCE [LARGE SCALE GENOMIC DNA]</scope>
    <source>
        <strain evidence="3">21-0</strain>
        <strain evidence="4 6">Ug99</strain>
    </source>
</reference>